<organism evidence="1">
    <name type="scientific">Oryza punctata</name>
    <name type="common">Red rice</name>
    <dbReference type="NCBI Taxonomy" id="4537"/>
    <lineage>
        <taxon>Eukaryota</taxon>
        <taxon>Viridiplantae</taxon>
        <taxon>Streptophyta</taxon>
        <taxon>Embryophyta</taxon>
        <taxon>Tracheophyta</taxon>
        <taxon>Spermatophyta</taxon>
        <taxon>Magnoliopsida</taxon>
        <taxon>Liliopsida</taxon>
        <taxon>Poales</taxon>
        <taxon>Poaceae</taxon>
        <taxon>BOP clade</taxon>
        <taxon>Oryzoideae</taxon>
        <taxon>Oryzeae</taxon>
        <taxon>Oryzinae</taxon>
        <taxon>Oryza</taxon>
    </lineage>
</organism>
<dbReference type="Proteomes" id="UP000026962">
    <property type="component" value="Chromosome 6"/>
</dbReference>
<dbReference type="Gramene" id="OPUNC06G10270.1">
    <property type="protein sequence ID" value="OPUNC06G10270.1"/>
    <property type="gene ID" value="OPUNC06G10270"/>
</dbReference>
<keyword evidence="2" id="KW-1185">Reference proteome</keyword>
<sequence>MAPMKLRRCSKEKQEDTNTMTDLSVLSFTEGTYNFTSTQPSQHPIITQIESDQDELGNNEIIFPDYENNFAYQGQDDTDAIEDDSANVERLKEMP</sequence>
<name>A0A0E0LAE7_ORYPU</name>
<proteinExistence type="predicted"/>
<dbReference type="STRING" id="4537.A0A0E0LAE7"/>
<evidence type="ECO:0000313" key="2">
    <source>
        <dbReference type="Proteomes" id="UP000026962"/>
    </source>
</evidence>
<dbReference type="AlphaFoldDB" id="A0A0E0LAE7"/>
<evidence type="ECO:0000313" key="1">
    <source>
        <dbReference type="EnsemblPlants" id="OPUNC06G10270.1"/>
    </source>
</evidence>
<reference evidence="1" key="2">
    <citation type="submission" date="2018-05" db="EMBL/GenBank/DDBJ databases">
        <title>OpunRS2 (Oryza punctata Reference Sequence Version 2).</title>
        <authorList>
            <person name="Zhang J."/>
            <person name="Kudrna D."/>
            <person name="Lee S."/>
            <person name="Talag J."/>
            <person name="Welchert J."/>
            <person name="Wing R.A."/>
        </authorList>
    </citation>
    <scope>NUCLEOTIDE SEQUENCE [LARGE SCALE GENOMIC DNA]</scope>
</reference>
<dbReference type="HOGENOM" id="CLU_2376506_0_0_1"/>
<accession>A0A0E0LAE7</accession>
<dbReference type="EnsemblPlants" id="OPUNC06G10270.1">
    <property type="protein sequence ID" value="OPUNC06G10270.1"/>
    <property type="gene ID" value="OPUNC06G10270"/>
</dbReference>
<protein>
    <submittedName>
        <fullName evidence="1">Uncharacterized protein</fullName>
    </submittedName>
</protein>
<reference evidence="1" key="1">
    <citation type="submission" date="2015-04" db="UniProtKB">
        <authorList>
            <consortium name="EnsemblPlants"/>
        </authorList>
    </citation>
    <scope>IDENTIFICATION</scope>
</reference>